<evidence type="ECO:0000313" key="9">
    <source>
        <dbReference type="Proteomes" id="UP000198341"/>
    </source>
</evidence>
<name>K8F7P5_9CHLO</name>
<dbReference type="AlphaFoldDB" id="K8F7P5"/>
<feature type="region of interest" description="Disordered" evidence="6">
    <location>
        <begin position="18"/>
        <end position="92"/>
    </location>
</feature>
<dbReference type="SUPFAM" id="SSF88659">
    <property type="entry name" value="Sigma3 and sigma4 domains of RNA polymerase sigma factors"/>
    <property type="match status" value="2"/>
</dbReference>
<keyword evidence="2" id="KW-0805">Transcription regulation</keyword>
<dbReference type="KEGG" id="bpg:Bathy08g02900"/>
<dbReference type="RefSeq" id="XP_007511502.1">
    <property type="nucleotide sequence ID" value="XM_007511440.1"/>
</dbReference>
<dbReference type="GO" id="GO:0006352">
    <property type="term" value="P:DNA-templated transcription initiation"/>
    <property type="evidence" value="ECO:0007669"/>
    <property type="project" value="InterPro"/>
</dbReference>
<dbReference type="PRINTS" id="PR00046">
    <property type="entry name" value="SIGMA70FCT"/>
</dbReference>
<proteinExistence type="inferred from homology"/>
<dbReference type="InterPro" id="IPR050239">
    <property type="entry name" value="Sigma-70_RNA_pol_init_factors"/>
</dbReference>
<feature type="region of interest" description="Disordered" evidence="6">
    <location>
        <begin position="135"/>
        <end position="243"/>
    </location>
</feature>
<keyword evidence="5" id="KW-0804">Transcription</keyword>
<evidence type="ECO:0000313" key="8">
    <source>
        <dbReference type="EMBL" id="CCO17623.1"/>
    </source>
</evidence>
<dbReference type="EMBL" id="FO082271">
    <property type="protein sequence ID" value="CCO17623.1"/>
    <property type="molecule type" value="Genomic_DNA"/>
</dbReference>
<dbReference type="InterPro" id="IPR007627">
    <property type="entry name" value="RNA_pol_sigma70_r2"/>
</dbReference>
<feature type="compositionally biased region" description="Basic residues" evidence="6">
    <location>
        <begin position="196"/>
        <end position="207"/>
    </location>
</feature>
<dbReference type="STRING" id="41875.K8F7P5"/>
<dbReference type="InterPro" id="IPR014284">
    <property type="entry name" value="RNA_pol_sigma-70_dom"/>
</dbReference>
<dbReference type="PANTHER" id="PTHR30603:SF47">
    <property type="entry name" value="RNA POLYMERASE SIGMA FACTOR SIGD, CHLOROPLASTIC"/>
    <property type="match status" value="1"/>
</dbReference>
<dbReference type="OrthoDB" id="206108at2759"/>
<protein>
    <submittedName>
        <fullName evidence="8">RNA polymerase sigma factor SigB</fullName>
    </submittedName>
</protein>
<dbReference type="eggNOG" id="ENOG502QVXR">
    <property type="taxonomic scope" value="Eukaryota"/>
</dbReference>
<reference evidence="8 9" key="1">
    <citation type="submission" date="2011-10" db="EMBL/GenBank/DDBJ databases">
        <authorList>
            <person name="Genoscope - CEA"/>
        </authorList>
    </citation>
    <scope>NUCLEOTIDE SEQUENCE [LARGE SCALE GENOMIC DNA]</scope>
    <source>
        <strain evidence="8 9">RCC 1105</strain>
    </source>
</reference>
<gene>
    <name evidence="8" type="ORF">Bathy08g02900</name>
</gene>
<dbReference type="PANTHER" id="PTHR30603">
    <property type="entry name" value="RNA POLYMERASE SIGMA FACTOR RPO"/>
    <property type="match status" value="1"/>
</dbReference>
<dbReference type="InterPro" id="IPR000943">
    <property type="entry name" value="RNA_pol_sigma70"/>
</dbReference>
<keyword evidence="9" id="KW-1185">Reference proteome</keyword>
<dbReference type="NCBIfam" id="TIGR02937">
    <property type="entry name" value="sigma70-ECF"/>
    <property type="match status" value="1"/>
</dbReference>
<evidence type="ECO:0000256" key="4">
    <source>
        <dbReference type="ARBA" id="ARBA00023125"/>
    </source>
</evidence>
<dbReference type="InterPro" id="IPR013324">
    <property type="entry name" value="RNA_pol_sigma_r3/r4-like"/>
</dbReference>
<organism evidence="8 9">
    <name type="scientific">Bathycoccus prasinos</name>
    <dbReference type="NCBI Taxonomy" id="41875"/>
    <lineage>
        <taxon>Eukaryota</taxon>
        <taxon>Viridiplantae</taxon>
        <taxon>Chlorophyta</taxon>
        <taxon>Mamiellophyceae</taxon>
        <taxon>Mamiellales</taxon>
        <taxon>Bathycoccaceae</taxon>
        <taxon>Bathycoccus</taxon>
    </lineage>
</organism>
<dbReference type="Pfam" id="PF04542">
    <property type="entry name" value="Sigma70_r2"/>
    <property type="match status" value="1"/>
</dbReference>
<evidence type="ECO:0000256" key="3">
    <source>
        <dbReference type="ARBA" id="ARBA00023082"/>
    </source>
</evidence>
<feature type="compositionally biased region" description="Basic and acidic residues" evidence="6">
    <location>
        <begin position="161"/>
        <end position="174"/>
    </location>
</feature>
<dbReference type="Gene3D" id="1.10.601.10">
    <property type="entry name" value="RNA Polymerase Primary Sigma Factor"/>
    <property type="match status" value="1"/>
</dbReference>
<evidence type="ECO:0000256" key="5">
    <source>
        <dbReference type="ARBA" id="ARBA00023163"/>
    </source>
</evidence>
<dbReference type="Proteomes" id="UP000198341">
    <property type="component" value="Chromosome 8"/>
</dbReference>
<comment type="similarity">
    <text evidence="1">Belongs to the sigma-70 factor family.</text>
</comment>
<keyword evidence="4" id="KW-0238">DNA-binding</keyword>
<keyword evidence="3" id="KW-0731">Sigma factor</keyword>
<dbReference type="GeneID" id="19014269"/>
<dbReference type="GO" id="GO:0016987">
    <property type="term" value="F:sigma factor activity"/>
    <property type="evidence" value="ECO:0007669"/>
    <property type="project" value="UniProtKB-KW"/>
</dbReference>
<evidence type="ECO:0000256" key="2">
    <source>
        <dbReference type="ARBA" id="ARBA00023015"/>
    </source>
</evidence>
<feature type="compositionally biased region" description="Basic and acidic residues" evidence="6">
    <location>
        <begin position="228"/>
        <end position="240"/>
    </location>
</feature>
<accession>K8F7P5</accession>
<dbReference type="InterPro" id="IPR013325">
    <property type="entry name" value="RNA_pol_sigma_r2"/>
</dbReference>
<evidence type="ECO:0000256" key="1">
    <source>
        <dbReference type="ARBA" id="ARBA00007788"/>
    </source>
</evidence>
<feature type="domain" description="RNA polymerase sigma-70 region 2" evidence="7">
    <location>
        <begin position="394"/>
        <end position="440"/>
    </location>
</feature>
<feature type="compositionally biased region" description="Basic residues" evidence="6">
    <location>
        <begin position="22"/>
        <end position="35"/>
    </location>
</feature>
<evidence type="ECO:0000259" key="7">
    <source>
        <dbReference type="Pfam" id="PF04542"/>
    </source>
</evidence>
<dbReference type="GO" id="GO:0003677">
    <property type="term" value="F:DNA binding"/>
    <property type="evidence" value="ECO:0007669"/>
    <property type="project" value="UniProtKB-KW"/>
</dbReference>
<sequence length="771" mass="86116">MTTTTTRCFFTKKSTSFSSSKSFKKRLARRDRRSRGGREGAIVIRSAAVEGRDDSDDDDEFSSNSSSWTTQDRQQQQQQQQRPRKSYSSKANTNRDIALAKALTKNNQSSFAAGGRRRERDASYDEMDLKAALRLLKASPPPPPARRRTTTRSSGGSGGAVEEKKKALTSEQPRKKTLSVSDVVVGNEENDEEAKTKRRQRRRRKSSGVRNEGLAVINNSKDGKKKKEGSGDESSEKDSLDGVLLDAQSEKALGEAVKELLRLEYIAKALDDEEFTMRTRDEEMDARDEENPMATSDAILSIFDAKPKNAMEMIKNDGSGKNRSKRMKAEEDIMYERKFARAAELNVNELRKRLDAGKRARQILVSKNIGLARLCAHRTMKQINTEANTNFSYQLSDMISDGQEGLVKAASKYDPSLGFRFSTYAYAWVLSSIQRGLDSNSNTIRTPTHARVEKMKIKNLEKNLDESLGRMPTDEEVARIAGVDVKRIEAIGNFGVSYAMPRATGSGNFSGDIGDASEILVADQGDANGATAMADFCTTDAEERALKLVERDLFKDDLEHVFDTLLPRERFVLRHKFGLDEFEDERSGRGNPMANILARKMGLSVNAVRSIEQRALEKLRAPQRARILEKHAILPEANFTFSSNPLRVDDRPITGGVHATNAKKKSVEEEISDIILERVEVTLKSEDVEKIAQSSVRNTTWSSYELKLMSDMRGKGIPWKKVAVAIGRTETSCKQMYRKVGGSTRKHTPSMDEKTKAAMQKIEEGDAIINA</sequence>
<dbReference type="SUPFAM" id="SSF88946">
    <property type="entry name" value="Sigma2 domain of RNA polymerase sigma factors"/>
    <property type="match status" value="1"/>
</dbReference>
<evidence type="ECO:0000256" key="6">
    <source>
        <dbReference type="SAM" id="MobiDB-lite"/>
    </source>
</evidence>
<dbReference type="InterPro" id="IPR036388">
    <property type="entry name" value="WH-like_DNA-bd_sf"/>
</dbReference>
<dbReference type="Gene3D" id="1.10.10.10">
    <property type="entry name" value="Winged helix-like DNA-binding domain superfamily/Winged helix DNA-binding domain"/>
    <property type="match status" value="1"/>
</dbReference>